<sequence>MATFADVKKKAKLPEKSVPLCLAGDLQAEFEELERQLQIERTRPDKPGATMAASGRSPAETELAQRIEALRERMQADTTVFRLRALPKKKWSDLVAAHKPRPEDKENGLDYNGDTLPVALVAACCVDPQMSVPEVEELVDEVLSQGQWDELYSGAFFLNRRKVDIPFSASASAILSSTGAN</sequence>
<evidence type="ECO:0000313" key="2">
    <source>
        <dbReference type="EMBL" id="MFC4006644.1"/>
    </source>
</evidence>
<accession>A0ABV8G337</accession>
<organism evidence="2 3">
    <name type="scientific">Nonomuraea purpurea</name>
    <dbReference type="NCBI Taxonomy" id="1849276"/>
    <lineage>
        <taxon>Bacteria</taxon>
        <taxon>Bacillati</taxon>
        <taxon>Actinomycetota</taxon>
        <taxon>Actinomycetes</taxon>
        <taxon>Streptosporangiales</taxon>
        <taxon>Streptosporangiaceae</taxon>
        <taxon>Nonomuraea</taxon>
    </lineage>
</organism>
<dbReference type="EMBL" id="JBHSBI010000002">
    <property type="protein sequence ID" value="MFC4006644.1"/>
    <property type="molecule type" value="Genomic_DNA"/>
</dbReference>
<keyword evidence="3" id="KW-1185">Reference proteome</keyword>
<evidence type="ECO:0000313" key="3">
    <source>
        <dbReference type="Proteomes" id="UP001595851"/>
    </source>
</evidence>
<protein>
    <submittedName>
        <fullName evidence="2">Uncharacterized protein</fullName>
    </submittedName>
</protein>
<evidence type="ECO:0000256" key="1">
    <source>
        <dbReference type="SAM" id="MobiDB-lite"/>
    </source>
</evidence>
<feature type="region of interest" description="Disordered" evidence="1">
    <location>
        <begin position="39"/>
        <end position="60"/>
    </location>
</feature>
<comment type="caution">
    <text evidence="2">The sequence shown here is derived from an EMBL/GenBank/DDBJ whole genome shotgun (WGS) entry which is preliminary data.</text>
</comment>
<reference evidence="3" key="1">
    <citation type="journal article" date="2019" name="Int. J. Syst. Evol. Microbiol.">
        <title>The Global Catalogue of Microorganisms (GCM) 10K type strain sequencing project: providing services to taxonomists for standard genome sequencing and annotation.</title>
        <authorList>
            <consortium name="The Broad Institute Genomics Platform"/>
            <consortium name="The Broad Institute Genome Sequencing Center for Infectious Disease"/>
            <person name="Wu L."/>
            <person name="Ma J."/>
        </authorList>
    </citation>
    <scope>NUCLEOTIDE SEQUENCE [LARGE SCALE GENOMIC DNA]</scope>
    <source>
        <strain evidence="3">TBRC 1276</strain>
    </source>
</reference>
<dbReference type="RefSeq" id="WP_379526783.1">
    <property type="nucleotide sequence ID" value="NZ_JBHSBI010000002.1"/>
</dbReference>
<proteinExistence type="predicted"/>
<dbReference type="Proteomes" id="UP001595851">
    <property type="component" value="Unassembled WGS sequence"/>
</dbReference>
<gene>
    <name evidence="2" type="ORF">ACFOY2_05390</name>
</gene>
<name>A0ABV8G337_9ACTN</name>